<reference evidence="2 3" key="1">
    <citation type="submission" date="2017-06" db="EMBL/GenBank/DDBJ databases">
        <authorList>
            <person name="Kim H.J."/>
            <person name="Triplett B.A."/>
        </authorList>
    </citation>
    <scope>NUCLEOTIDE SEQUENCE [LARGE SCALE GENOMIC DNA]</scope>
    <source>
        <strain evidence="2 3">DSM 14713</strain>
    </source>
</reference>
<evidence type="ECO:0000313" key="3">
    <source>
        <dbReference type="Proteomes" id="UP000217289"/>
    </source>
</evidence>
<dbReference type="EMBL" id="CP022163">
    <property type="protein sequence ID" value="ATB29165.1"/>
    <property type="molecule type" value="Genomic_DNA"/>
</dbReference>
<feature type="chain" id="PRO_5013213424" evidence="1">
    <location>
        <begin position="21"/>
        <end position="221"/>
    </location>
</feature>
<accession>A0A250IBN4</accession>
<evidence type="ECO:0000256" key="1">
    <source>
        <dbReference type="SAM" id="SignalP"/>
    </source>
</evidence>
<dbReference type="KEGG" id="mbd:MEBOL_002614"/>
<dbReference type="RefSeq" id="WP_095977773.1">
    <property type="nucleotide sequence ID" value="NZ_CP022163.1"/>
</dbReference>
<dbReference type="Proteomes" id="UP000217289">
    <property type="component" value="Chromosome"/>
</dbReference>
<protein>
    <submittedName>
        <fullName evidence="2">MlpA</fullName>
    </submittedName>
</protein>
<keyword evidence="3" id="KW-1185">Reference proteome</keyword>
<sequence>MKTQRILAWTLPLGCAAILAACGAEQPAPQCTVGRGDHAVRYTLKSGSGVCAQKTVEIVGAQAFRTPGSGIPPTLALKPAFLLVGSEPETSATSSGDFTTEYPVDNLCEVPGMSEARQTRAGAALSYLWSNLRIQGRAAIPGTQWVADLRYTEGDCTATYEAVGVFPAIKCERQENGVIVRDPAICKQARAGSSLDPAFPIVCEESANLCVLDGQPPALVP</sequence>
<organism evidence="2 3">
    <name type="scientific">Melittangium boletus DSM 14713</name>
    <dbReference type="NCBI Taxonomy" id="1294270"/>
    <lineage>
        <taxon>Bacteria</taxon>
        <taxon>Pseudomonadati</taxon>
        <taxon>Myxococcota</taxon>
        <taxon>Myxococcia</taxon>
        <taxon>Myxococcales</taxon>
        <taxon>Cystobacterineae</taxon>
        <taxon>Archangiaceae</taxon>
        <taxon>Melittangium</taxon>
    </lineage>
</organism>
<dbReference type="PROSITE" id="PS51257">
    <property type="entry name" value="PROKAR_LIPOPROTEIN"/>
    <property type="match status" value="1"/>
</dbReference>
<name>A0A250IBN4_9BACT</name>
<feature type="signal peptide" evidence="1">
    <location>
        <begin position="1"/>
        <end position="20"/>
    </location>
</feature>
<evidence type="ECO:0000313" key="2">
    <source>
        <dbReference type="EMBL" id="ATB29165.1"/>
    </source>
</evidence>
<gene>
    <name evidence="2" type="ORF">MEBOL_002614</name>
</gene>
<keyword evidence="1" id="KW-0732">Signal</keyword>
<dbReference type="AlphaFoldDB" id="A0A250IBN4"/>
<proteinExistence type="predicted"/>
<dbReference type="OrthoDB" id="5503327at2"/>